<dbReference type="AlphaFoldDB" id="K7RSE5"/>
<protein>
    <submittedName>
        <fullName evidence="4">Phosphoglycerate dehydrogenase</fullName>
    </submittedName>
</protein>
<accession>K7RSE5</accession>
<keyword evidence="2" id="KW-0520">NAD</keyword>
<dbReference type="Pfam" id="PF02826">
    <property type="entry name" value="2-Hacid_dh_C"/>
    <property type="match status" value="1"/>
</dbReference>
<dbReference type="InterPro" id="IPR036291">
    <property type="entry name" value="NAD(P)-bd_dom_sf"/>
</dbReference>
<dbReference type="EMBL" id="CP003493">
    <property type="protein sequence ID" value="AFV90964.1"/>
    <property type="molecule type" value="Genomic_DNA"/>
</dbReference>
<evidence type="ECO:0000256" key="1">
    <source>
        <dbReference type="ARBA" id="ARBA00023002"/>
    </source>
</evidence>
<dbReference type="CDD" id="cd05300">
    <property type="entry name" value="2-Hacid_dh_1"/>
    <property type="match status" value="1"/>
</dbReference>
<gene>
    <name evidence="4" type="primary">serA</name>
    <name evidence="4" type="ordered locus">PACID_32040</name>
</gene>
<evidence type="ECO:0000256" key="2">
    <source>
        <dbReference type="ARBA" id="ARBA00023027"/>
    </source>
</evidence>
<dbReference type="PATRIC" id="fig|1171373.8.peg.3152"/>
<evidence type="ECO:0000259" key="3">
    <source>
        <dbReference type="Pfam" id="PF02826"/>
    </source>
</evidence>
<evidence type="ECO:0000313" key="4">
    <source>
        <dbReference type="EMBL" id="AFV90964.1"/>
    </source>
</evidence>
<organism evidence="4 5">
    <name type="scientific">Acidipropionibacterium acidipropionici (strain ATCC 4875 / DSM 20272 / JCM 6432 / NBRC 12425 / NCIMB 8070 / 4)</name>
    <name type="common">Propionibacterium acidipropionici</name>
    <dbReference type="NCBI Taxonomy" id="1171373"/>
    <lineage>
        <taxon>Bacteria</taxon>
        <taxon>Bacillati</taxon>
        <taxon>Actinomycetota</taxon>
        <taxon>Actinomycetes</taxon>
        <taxon>Propionibacteriales</taxon>
        <taxon>Propionibacteriaceae</taxon>
        <taxon>Acidipropionibacterium</taxon>
    </lineage>
</organism>
<dbReference type="eggNOG" id="COG0111">
    <property type="taxonomic scope" value="Bacteria"/>
</dbReference>
<dbReference type="InterPro" id="IPR006140">
    <property type="entry name" value="D-isomer_DH_NAD-bd"/>
</dbReference>
<evidence type="ECO:0000313" key="5">
    <source>
        <dbReference type="Proteomes" id="UP000000214"/>
    </source>
</evidence>
<dbReference type="SUPFAM" id="SSF51735">
    <property type="entry name" value="NAD(P)-binding Rossmann-fold domains"/>
    <property type="match status" value="1"/>
</dbReference>
<keyword evidence="1" id="KW-0560">Oxidoreductase</keyword>
<sequence>MTPVNSAMGGTLSVAIATPLPDDEDLCTLMRHIEPRLTIDYRPDLLPPMRWPADHSGDPAWRRTPTQQHEFERLLGDADVLYGFPDGNPASLRAAVQANPGLRWVQGMAAGAGATVAEAGLTSEDLHRVVFTTSSGVHADNLAEFAVFGALAGLKDLSRLAADKASGTWPERWPMRQLYDATVLVLGLGEIGRACAARFSAMGAYVIGCNRTVRRVPWVEQVYLVDDLAEAASRADIIVVALPATAATEKLVSADILARLRPGAMVINVGRGSTVDEEAMIAGLRSGALSYAALDVARVEPLPADSPLWAMDNVLISPHTATLDAREDRRIAEHFAANATRLLNGEPMTHVVNTVEFY</sequence>
<dbReference type="GeneID" id="88084609"/>
<dbReference type="GO" id="GO:0051287">
    <property type="term" value="F:NAD binding"/>
    <property type="evidence" value="ECO:0007669"/>
    <property type="project" value="InterPro"/>
</dbReference>
<dbReference type="STRING" id="1171373.PACID_32040"/>
<dbReference type="GO" id="GO:0016491">
    <property type="term" value="F:oxidoreductase activity"/>
    <property type="evidence" value="ECO:0007669"/>
    <property type="project" value="UniProtKB-KW"/>
</dbReference>
<reference evidence="4 5" key="1">
    <citation type="journal article" date="2012" name="BMC Genomics">
        <title>The genome sequence of Propionibacterium acidipropionici provides insights into its biotechnological and industrial potential.</title>
        <authorList>
            <person name="Parizzi L.P."/>
            <person name="Grassi M.C."/>
            <person name="Llerena L.A."/>
            <person name="Carazzolle M.F."/>
            <person name="Queiroz V.L."/>
            <person name="Lunardi I."/>
            <person name="Zeidler A.F."/>
            <person name="Teixeira P.J."/>
            <person name="Mieczkowski P."/>
            <person name="Rincones J."/>
            <person name="Pereira G.A."/>
        </authorList>
    </citation>
    <scope>NUCLEOTIDE SEQUENCE [LARGE SCALE GENOMIC DNA]</scope>
    <source>
        <strain evidence="5">ATCC 4875 / DSM 20272 / JCM 6432 / NBRC 12425 / NCIMB 8070</strain>
    </source>
</reference>
<dbReference type="PANTHER" id="PTHR43333:SF1">
    <property type="entry name" value="D-ISOMER SPECIFIC 2-HYDROXYACID DEHYDROGENASE NAD-BINDING DOMAIN-CONTAINING PROTEIN"/>
    <property type="match status" value="1"/>
</dbReference>
<dbReference type="HOGENOM" id="CLU_019796_1_0_11"/>
<name>K7RSE5_ACIA4</name>
<dbReference type="Proteomes" id="UP000000214">
    <property type="component" value="Chromosome"/>
</dbReference>
<dbReference type="PANTHER" id="PTHR43333">
    <property type="entry name" value="2-HACID_DH_C DOMAIN-CONTAINING PROTEIN"/>
    <property type="match status" value="1"/>
</dbReference>
<dbReference type="Gene3D" id="3.40.50.720">
    <property type="entry name" value="NAD(P)-binding Rossmann-like Domain"/>
    <property type="match status" value="2"/>
</dbReference>
<proteinExistence type="predicted"/>
<dbReference type="KEGG" id="pbo:PACID_32040"/>
<dbReference type="RefSeq" id="WP_015071858.1">
    <property type="nucleotide sequence ID" value="NC_019395.1"/>
</dbReference>
<feature type="domain" description="D-isomer specific 2-hydroxyacid dehydrogenase NAD-binding" evidence="3">
    <location>
        <begin position="150"/>
        <end position="321"/>
    </location>
</feature>